<dbReference type="FunFam" id="1.20.1250.20:FF:000979">
    <property type="entry name" value="Major facilitator superfamily domain-containing protein"/>
    <property type="match status" value="1"/>
</dbReference>
<feature type="transmembrane region" description="Helical" evidence="7">
    <location>
        <begin position="239"/>
        <end position="261"/>
    </location>
</feature>
<evidence type="ECO:0000256" key="5">
    <source>
        <dbReference type="ARBA" id="ARBA00023136"/>
    </source>
</evidence>
<feature type="transmembrane region" description="Helical" evidence="7">
    <location>
        <begin position="304"/>
        <end position="322"/>
    </location>
</feature>
<name>A0A1D8NCA3_YARLL</name>
<evidence type="ECO:0000256" key="7">
    <source>
        <dbReference type="SAM" id="Phobius"/>
    </source>
</evidence>
<keyword evidence="4 7" id="KW-1133">Transmembrane helix</keyword>
<keyword evidence="2" id="KW-0813">Transport</keyword>
<dbReference type="PANTHER" id="PTHR43791">
    <property type="entry name" value="PERMEASE-RELATED"/>
    <property type="match status" value="1"/>
</dbReference>
<dbReference type="Proteomes" id="UP000182444">
    <property type="component" value="Chromosome 1C"/>
</dbReference>
<feature type="region of interest" description="Disordered" evidence="6">
    <location>
        <begin position="22"/>
        <end position="82"/>
    </location>
</feature>
<dbReference type="VEuPathDB" id="FungiDB:YALI1_C31086g"/>
<keyword evidence="5 7" id="KW-0472">Membrane</keyword>
<dbReference type="Gene3D" id="1.20.1250.20">
    <property type="entry name" value="MFS general substrate transporter like domains"/>
    <property type="match status" value="1"/>
</dbReference>
<dbReference type="KEGG" id="yli:2909665"/>
<dbReference type="InterPro" id="IPR011701">
    <property type="entry name" value="MFS"/>
</dbReference>
<dbReference type="RefSeq" id="XP_502144.3">
    <property type="nucleotide sequence ID" value="XM_502144.3"/>
</dbReference>
<feature type="transmembrane region" description="Helical" evidence="7">
    <location>
        <begin position="472"/>
        <end position="494"/>
    </location>
</feature>
<feature type="compositionally biased region" description="Basic and acidic residues" evidence="6">
    <location>
        <begin position="50"/>
        <end position="71"/>
    </location>
</feature>
<feature type="transmembrane region" description="Helical" evidence="7">
    <location>
        <begin position="267"/>
        <end position="292"/>
    </location>
</feature>
<dbReference type="eggNOG" id="KOG2533">
    <property type="taxonomic scope" value="Eukaryota"/>
</dbReference>
<gene>
    <name evidence="8" type="ORF">YALI1_C31086g</name>
</gene>
<dbReference type="PANTHER" id="PTHR43791:SF85">
    <property type="entry name" value="TRANSPORTER, PUTATIVE (AFU_ORTHOLOGUE AFUA_6G00710)-RELATED"/>
    <property type="match status" value="1"/>
</dbReference>
<dbReference type="VEuPathDB" id="FungiDB:YALI0_C22594g"/>
<evidence type="ECO:0000313" key="8">
    <source>
        <dbReference type="EMBL" id="AOW03264.1"/>
    </source>
</evidence>
<evidence type="ECO:0000256" key="3">
    <source>
        <dbReference type="ARBA" id="ARBA00022692"/>
    </source>
</evidence>
<protein>
    <recommendedName>
        <fullName evidence="10">Major facilitator superfamily domain-containing protein</fullName>
    </recommendedName>
</protein>
<dbReference type="GeneID" id="2909665"/>
<dbReference type="Pfam" id="PF07690">
    <property type="entry name" value="MFS_1"/>
    <property type="match status" value="1"/>
</dbReference>
<feature type="transmembrane region" description="Helical" evidence="7">
    <location>
        <begin position="441"/>
        <end position="460"/>
    </location>
</feature>
<evidence type="ECO:0000256" key="4">
    <source>
        <dbReference type="ARBA" id="ARBA00022989"/>
    </source>
</evidence>
<dbReference type="SUPFAM" id="SSF103473">
    <property type="entry name" value="MFS general substrate transporter"/>
    <property type="match status" value="1"/>
</dbReference>
<evidence type="ECO:0008006" key="10">
    <source>
        <dbReference type="Google" id="ProtNLM"/>
    </source>
</evidence>
<feature type="transmembrane region" description="Helical" evidence="7">
    <location>
        <begin position="375"/>
        <end position="397"/>
    </location>
</feature>
<reference evidence="8 9" key="1">
    <citation type="journal article" date="2016" name="PLoS ONE">
        <title>Sequence Assembly of Yarrowia lipolytica Strain W29/CLIB89 Shows Transposable Element Diversity.</title>
        <authorList>
            <person name="Magnan C."/>
            <person name="Yu J."/>
            <person name="Chang I."/>
            <person name="Jahn E."/>
            <person name="Kanomata Y."/>
            <person name="Wu J."/>
            <person name="Zeller M."/>
            <person name="Oakes M."/>
            <person name="Baldi P."/>
            <person name="Sandmeyer S."/>
        </authorList>
    </citation>
    <scope>NUCLEOTIDE SEQUENCE [LARGE SCALE GENOMIC DNA]</scope>
    <source>
        <strain evidence="9">CLIB89(W29)</strain>
    </source>
</reference>
<dbReference type="AlphaFoldDB" id="A0A1D8NCA3"/>
<evidence type="ECO:0000256" key="6">
    <source>
        <dbReference type="SAM" id="MobiDB-lite"/>
    </source>
</evidence>
<dbReference type="GO" id="GO:0016020">
    <property type="term" value="C:membrane"/>
    <property type="evidence" value="ECO:0007669"/>
    <property type="project" value="UniProtKB-SubCell"/>
</dbReference>
<feature type="transmembrane region" description="Helical" evidence="7">
    <location>
        <begin position="209"/>
        <end position="227"/>
    </location>
</feature>
<accession>A0A1D8NCA3</accession>
<organism evidence="8 9">
    <name type="scientific">Yarrowia lipolytica</name>
    <name type="common">Candida lipolytica</name>
    <dbReference type="NCBI Taxonomy" id="4952"/>
    <lineage>
        <taxon>Eukaryota</taxon>
        <taxon>Fungi</taxon>
        <taxon>Dikarya</taxon>
        <taxon>Ascomycota</taxon>
        <taxon>Saccharomycotina</taxon>
        <taxon>Dipodascomycetes</taxon>
        <taxon>Dipodascales</taxon>
        <taxon>Dipodascales incertae sedis</taxon>
        <taxon>Yarrowia</taxon>
    </lineage>
</organism>
<evidence type="ECO:0000256" key="2">
    <source>
        <dbReference type="ARBA" id="ARBA00022448"/>
    </source>
</evidence>
<dbReference type="InterPro" id="IPR036259">
    <property type="entry name" value="MFS_trans_sf"/>
</dbReference>
<feature type="compositionally biased region" description="Polar residues" evidence="6">
    <location>
        <begin position="38"/>
        <end position="49"/>
    </location>
</feature>
<feature type="transmembrane region" description="Helical" evidence="7">
    <location>
        <begin position="537"/>
        <end position="557"/>
    </location>
</feature>
<evidence type="ECO:0000256" key="1">
    <source>
        <dbReference type="ARBA" id="ARBA00004141"/>
    </source>
</evidence>
<keyword evidence="3 7" id="KW-0812">Transmembrane</keyword>
<evidence type="ECO:0000313" key="9">
    <source>
        <dbReference type="Proteomes" id="UP000182444"/>
    </source>
</evidence>
<comment type="subcellular location">
    <subcellularLocation>
        <location evidence="1">Membrane</location>
        <topology evidence="1">Multi-pass membrane protein</topology>
    </subcellularLocation>
</comment>
<feature type="transmembrane region" description="Helical" evidence="7">
    <location>
        <begin position="186"/>
        <end position="203"/>
    </location>
</feature>
<proteinExistence type="predicted"/>
<sequence>MLSEHLSGKKRIYIDVKKELGSRNSFRMVETDPIAPTDSDTPSETQNYTEKQDTEHIEDASPAGEAKHSSEQVEQAKQSADHIEHAKLSTEHVENAADPTAVLGDTSVFKKVSSHPESLEAGHVTTLTAKQSHHLKFHRSLAIACQCQAFYVSHIVSRDVIGPALGAGILQFNHITVDQYEWTETALYFPYAFLAIPFAFLFLKVNIRIWFAVEMFCWGLCICLLGVCHNYAGLVADRVIMGVCMNFCLPAVLHVIFQWHGRYEAQFVFACAWGAAWFMVPLFTLIAIALGLIHDKKPGWSWQFFVTGICGCIQTPLIWRLLPDYFWSQKWIKKHGQDGYEFFKQFTEDDYAGGNPVEPTETPLEGLLLAAKDPIVWTCSVLGLFTYHGLDCCYALLMSPTLMSVGKTSAIAQLICWTMIVFGCFWTVVQGWCSFKLRVNYPFLLMNYLFTIIGWALILCKPGDRNPWIKFGGGWFVIPNTMAAFVVVACWLGSNIQGRHRRLMSFAIFAMVSDTFAIIALRTFIAREAPQYHRGCWIAMGFTIACVVLSTVLRGALGWKNRSNTDGFIYLL</sequence>
<dbReference type="GO" id="GO:0022857">
    <property type="term" value="F:transmembrane transporter activity"/>
    <property type="evidence" value="ECO:0007669"/>
    <property type="project" value="InterPro"/>
</dbReference>
<feature type="transmembrane region" description="Helical" evidence="7">
    <location>
        <begin position="409"/>
        <end position="429"/>
    </location>
</feature>
<dbReference type="EMBL" id="CP017555">
    <property type="protein sequence ID" value="AOW03264.1"/>
    <property type="molecule type" value="Genomic_DNA"/>
</dbReference>
<feature type="transmembrane region" description="Helical" evidence="7">
    <location>
        <begin position="506"/>
        <end position="525"/>
    </location>
</feature>